<organism evidence="1 2">
    <name type="scientific">Pedococcus aerophilus</name>
    <dbReference type="NCBI Taxonomy" id="436356"/>
    <lineage>
        <taxon>Bacteria</taxon>
        <taxon>Bacillati</taxon>
        <taxon>Actinomycetota</taxon>
        <taxon>Actinomycetes</taxon>
        <taxon>Micrococcales</taxon>
        <taxon>Intrasporangiaceae</taxon>
        <taxon>Pedococcus</taxon>
    </lineage>
</organism>
<sequence length="95" mass="9984">MDSCHFGGDDGQVNISPLPRQGDVVVGRDVAGRTLRISGHPESGRVVLSIWQDTVCRATVRLLAEDVPAVVEMLARSAITPTSAGEDARSLDTAG</sequence>
<gene>
    <name evidence="1" type="ORF">GCM10009867_12660</name>
</gene>
<dbReference type="EMBL" id="BAAARN010000001">
    <property type="protein sequence ID" value="GAA2733852.1"/>
    <property type="molecule type" value="Genomic_DNA"/>
</dbReference>
<comment type="caution">
    <text evidence="1">The sequence shown here is derived from an EMBL/GenBank/DDBJ whole genome shotgun (WGS) entry which is preliminary data.</text>
</comment>
<dbReference type="Proteomes" id="UP001501326">
    <property type="component" value="Unassembled WGS sequence"/>
</dbReference>
<accession>A0ABN3UK92</accession>
<evidence type="ECO:0000313" key="1">
    <source>
        <dbReference type="EMBL" id="GAA2733852.1"/>
    </source>
</evidence>
<protein>
    <submittedName>
        <fullName evidence="1">Uncharacterized protein</fullName>
    </submittedName>
</protein>
<keyword evidence="2" id="KW-1185">Reference proteome</keyword>
<name>A0ABN3UK92_9MICO</name>
<evidence type="ECO:0000313" key="2">
    <source>
        <dbReference type="Proteomes" id="UP001501326"/>
    </source>
</evidence>
<reference evidence="1 2" key="1">
    <citation type="journal article" date="2019" name="Int. J. Syst. Evol. Microbiol.">
        <title>The Global Catalogue of Microorganisms (GCM) 10K type strain sequencing project: providing services to taxonomists for standard genome sequencing and annotation.</title>
        <authorList>
            <consortium name="The Broad Institute Genomics Platform"/>
            <consortium name="The Broad Institute Genome Sequencing Center for Infectious Disease"/>
            <person name="Wu L."/>
            <person name="Ma J."/>
        </authorList>
    </citation>
    <scope>NUCLEOTIDE SEQUENCE [LARGE SCALE GENOMIC DNA]</scope>
    <source>
        <strain evidence="1 2">JCM 16378</strain>
    </source>
</reference>
<proteinExistence type="predicted"/>